<organism evidence="7 8">
    <name type="scientific">Nocardioides eburneus</name>
    <dbReference type="NCBI Taxonomy" id="3231482"/>
    <lineage>
        <taxon>Bacteria</taxon>
        <taxon>Bacillati</taxon>
        <taxon>Actinomycetota</taxon>
        <taxon>Actinomycetes</taxon>
        <taxon>Propionibacteriales</taxon>
        <taxon>Nocardioidaceae</taxon>
        <taxon>Nocardioides</taxon>
    </lineage>
</organism>
<keyword evidence="4 6" id="KW-1133">Transmembrane helix</keyword>
<evidence type="ECO:0000256" key="3">
    <source>
        <dbReference type="ARBA" id="ARBA00022692"/>
    </source>
</evidence>
<dbReference type="Pfam" id="PF03631">
    <property type="entry name" value="Virul_fac_BrkB"/>
    <property type="match status" value="1"/>
</dbReference>
<keyword evidence="5 6" id="KW-0472">Membrane</keyword>
<evidence type="ECO:0000256" key="2">
    <source>
        <dbReference type="ARBA" id="ARBA00022475"/>
    </source>
</evidence>
<evidence type="ECO:0000313" key="7">
    <source>
        <dbReference type="EMBL" id="MEX0428850.1"/>
    </source>
</evidence>
<evidence type="ECO:0000256" key="5">
    <source>
        <dbReference type="ARBA" id="ARBA00023136"/>
    </source>
</evidence>
<dbReference type="PANTHER" id="PTHR30213">
    <property type="entry name" value="INNER MEMBRANE PROTEIN YHJD"/>
    <property type="match status" value="1"/>
</dbReference>
<proteinExistence type="predicted"/>
<feature type="transmembrane region" description="Helical" evidence="6">
    <location>
        <begin position="196"/>
        <end position="217"/>
    </location>
</feature>
<evidence type="ECO:0000256" key="4">
    <source>
        <dbReference type="ARBA" id="ARBA00022989"/>
    </source>
</evidence>
<reference evidence="7 8" key="1">
    <citation type="submission" date="2024-07" db="EMBL/GenBank/DDBJ databases">
        <authorList>
            <person name="Lee S."/>
            <person name="Kang M."/>
        </authorList>
    </citation>
    <scope>NUCLEOTIDE SEQUENCE [LARGE SCALE GENOMIC DNA]</scope>
    <source>
        <strain evidence="7 8">DS6</strain>
    </source>
</reference>
<feature type="transmembrane region" description="Helical" evidence="6">
    <location>
        <begin position="153"/>
        <end position="176"/>
    </location>
</feature>
<keyword evidence="8" id="KW-1185">Reference proteome</keyword>
<feature type="transmembrane region" description="Helical" evidence="6">
    <location>
        <begin position="104"/>
        <end position="124"/>
    </location>
</feature>
<accession>A0ABV3T236</accession>
<feature type="transmembrane region" description="Helical" evidence="6">
    <location>
        <begin position="44"/>
        <end position="66"/>
    </location>
</feature>
<evidence type="ECO:0000256" key="6">
    <source>
        <dbReference type="SAM" id="Phobius"/>
    </source>
</evidence>
<keyword evidence="3 6" id="KW-0812">Transmembrane</keyword>
<dbReference type="EMBL" id="JBFPJR010000027">
    <property type="protein sequence ID" value="MEX0428850.1"/>
    <property type="molecule type" value="Genomic_DNA"/>
</dbReference>
<feature type="transmembrane region" description="Helical" evidence="6">
    <location>
        <begin position="324"/>
        <end position="345"/>
    </location>
</feature>
<dbReference type="RefSeq" id="WP_367994820.1">
    <property type="nucleotide sequence ID" value="NZ_JBFPJR010000027.1"/>
</dbReference>
<evidence type="ECO:0000256" key="1">
    <source>
        <dbReference type="ARBA" id="ARBA00004651"/>
    </source>
</evidence>
<dbReference type="PANTHER" id="PTHR30213:SF1">
    <property type="entry name" value="INNER MEMBRANE PROTEIN YHJD"/>
    <property type="match status" value="1"/>
</dbReference>
<name>A0ABV3T236_9ACTN</name>
<dbReference type="InterPro" id="IPR017039">
    <property type="entry name" value="Virul_fac_BrkB"/>
</dbReference>
<evidence type="ECO:0000313" key="8">
    <source>
        <dbReference type="Proteomes" id="UP001556631"/>
    </source>
</evidence>
<gene>
    <name evidence="7" type="ORF">AB3X52_14580</name>
</gene>
<feature type="transmembrane region" description="Helical" evidence="6">
    <location>
        <begin position="257"/>
        <end position="275"/>
    </location>
</feature>
<dbReference type="Proteomes" id="UP001556631">
    <property type="component" value="Unassembled WGS sequence"/>
</dbReference>
<protein>
    <submittedName>
        <fullName evidence="7">YihY/virulence factor BrkB family protein</fullName>
    </submittedName>
</protein>
<comment type="caution">
    <text evidence="7">The sequence shown here is derived from an EMBL/GenBank/DDBJ whole genome shotgun (WGS) entry which is preliminary data.</text>
</comment>
<sequence length="353" mass="37411">MPALVDRARARVQEARRDHSALDRAVLTQEHYGRVGASQQAGAVTYFGFLSVFPILALAVFVVGWISHVYPDARANLTDAINQVMPGLVGTDQGQLSLSDVRRFSGWAAVFGIAGVLYAGLGWLSSLRSALEVVFEVPRAEQPSFVLGKARDLVTLVILGVVLFVAVALTGFVAGFASDVLGWIHLSTGLGWLVRLVTIVLGLGANMVLFFAMFVLLGRPRTPRRSLWAGAVLGAVGFEILKQLSGLLLAQAKGQPAFQAFGIALILLVWINYFSRVVLYAAAFAHVSPAARAQRLEQHVAPPVQGPQTPSLDLPTVAPGPVRAPAPVAAFLVGAGSMVGILAVLKKIGKAPK</sequence>
<keyword evidence="2" id="KW-1003">Cell membrane</keyword>
<comment type="subcellular location">
    <subcellularLocation>
        <location evidence="1">Cell membrane</location>
        <topology evidence="1">Multi-pass membrane protein</topology>
    </subcellularLocation>
</comment>